<evidence type="ECO:0000256" key="1">
    <source>
        <dbReference type="SAM" id="Phobius"/>
    </source>
</evidence>
<proteinExistence type="predicted"/>
<name>A0AAN9L4J8_CANGL</name>
<keyword evidence="1" id="KW-1133">Transmembrane helix</keyword>
<gene>
    <name evidence="2" type="ORF">VNO77_23214</name>
</gene>
<keyword evidence="1" id="KW-0812">Transmembrane</keyword>
<dbReference type="EMBL" id="JAYMYQ010000005">
    <property type="protein sequence ID" value="KAK7329069.1"/>
    <property type="molecule type" value="Genomic_DNA"/>
</dbReference>
<dbReference type="Proteomes" id="UP001367508">
    <property type="component" value="Unassembled WGS sequence"/>
</dbReference>
<evidence type="ECO:0000313" key="3">
    <source>
        <dbReference type="Proteomes" id="UP001367508"/>
    </source>
</evidence>
<accession>A0AAN9L4J8</accession>
<protein>
    <submittedName>
        <fullName evidence="2">Uncharacterized protein</fullName>
    </submittedName>
</protein>
<organism evidence="2 3">
    <name type="scientific">Canavalia gladiata</name>
    <name type="common">Sword bean</name>
    <name type="synonym">Dolichos gladiatus</name>
    <dbReference type="NCBI Taxonomy" id="3824"/>
    <lineage>
        <taxon>Eukaryota</taxon>
        <taxon>Viridiplantae</taxon>
        <taxon>Streptophyta</taxon>
        <taxon>Embryophyta</taxon>
        <taxon>Tracheophyta</taxon>
        <taxon>Spermatophyta</taxon>
        <taxon>Magnoliopsida</taxon>
        <taxon>eudicotyledons</taxon>
        <taxon>Gunneridae</taxon>
        <taxon>Pentapetalae</taxon>
        <taxon>rosids</taxon>
        <taxon>fabids</taxon>
        <taxon>Fabales</taxon>
        <taxon>Fabaceae</taxon>
        <taxon>Papilionoideae</taxon>
        <taxon>50 kb inversion clade</taxon>
        <taxon>NPAAA clade</taxon>
        <taxon>indigoferoid/millettioid clade</taxon>
        <taxon>Phaseoleae</taxon>
        <taxon>Canavalia</taxon>
    </lineage>
</organism>
<keyword evidence="3" id="KW-1185">Reference proteome</keyword>
<reference evidence="2 3" key="1">
    <citation type="submission" date="2024-01" db="EMBL/GenBank/DDBJ databases">
        <title>The genomes of 5 underutilized Papilionoideae crops provide insights into root nodulation and disease resistanc.</title>
        <authorList>
            <person name="Jiang F."/>
        </authorList>
    </citation>
    <scope>NUCLEOTIDE SEQUENCE [LARGE SCALE GENOMIC DNA]</scope>
    <source>
        <strain evidence="2">LVBAO_FW01</strain>
        <tissue evidence="2">Leaves</tissue>
    </source>
</reference>
<comment type="caution">
    <text evidence="2">The sequence shown here is derived from an EMBL/GenBank/DDBJ whole genome shotgun (WGS) entry which is preliminary data.</text>
</comment>
<keyword evidence="1" id="KW-0472">Membrane</keyword>
<sequence length="70" mass="7689">MTCATRMVLPIYHHVLETRMKVFVVPICVSTTPLQDRHLDVASWAAFMSLGGGALLSCRMAIVDADNTLL</sequence>
<dbReference type="AlphaFoldDB" id="A0AAN9L4J8"/>
<evidence type="ECO:0000313" key="2">
    <source>
        <dbReference type="EMBL" id="KAK7329069.1"/>
    </source>
</evidence>
<feature type="transmembrane region" description="Helical" evidence="1">
    <location>
        <begin position="41"/>
        <end position="62"/>
    </location>
</feature>